<dbReference type="PRINTS" id="PR01217">
    <property type="entry name" value="PRICHEXTENSN"/>
</dbReference>
<feature type="region of interest" description="Disordered" evidence="2">
    <location>
        <begin position="149"/>
        <end position="264"/>
    </location>
</feature>
<feature type="chain" id="PRO_5012070510" evidence="3">
    <location>
        <begin position="21"/>
        <end position="264"/>
    </location>
</feature>
<proteinExistence type="predicted"/>
<evidence type="ECO:0000256" key="1">
    <source>
        <dbReference type="PROSITE-ProRule" id="PRU00473"/>
    </source>
</evidence>
<feature type="compositionally biased region" description="Basic and acidic residues" evidence="2">
    <location>
        <begin position="249"/>
        <end position="264"/>
    </location>
</feature>
<gene>
    <name evidence="5" type="ORF">SAMN02745194_00935</name>
</gene>
<dbReference type="Pfam" id="PF00691">
    <property type="entry name" value="OmpA"/>
    <property type="match status" value="1"/>
</dbReference>
<keyword evidence="6" id="KW-1185">Reference proteome</keyword>
<dbReference type="Gene3D" id="3.30.1330.60">
    <property type="entry name" value="OmpA-like domain"/>
    <property type="match status" value="1"/>
</dbReference>
<feature type="signal peptide" evidence="3">
    <location>
        <begin position="1"/>
        <end position="20"/>
    </location>
</feature>
<keyword evidence="3" id="KW-0732">Signal</keyword>
<dbReference type="AlphaFoldDB" id="A0A1M6DFM2"/>
<dbReference type="InterPro" id="IPR036737">
    <property type="entry name" value="OmpA-like_sf"/>
</dbReference>
<evidence type="ECO:0000256" key="3">
    <source>
        <dbReference type="SAM" id="SignalP"/>
    </source>
</evidence>
<evidence type="ECO:0000256" key="2">
    <source>
        <dbReference type="SAM" id="MobiDB-lite"/>
    </source>
</evidence>
<dbReference type="Proteomes" id="UP000184387">
    <property type="component" value="Unassembled WGS sequence"/>
</dbReference>
<feature type="compositionally biased region" description="Pro residues" evidence="2">
    <location>
        <begin position="149"/>
        <end position="172"/>
    </location>
</feature>
<keyword evidence="1" id="KW-0472">Membrane</keyword>
<feature type="compositionally biased region" description="Pro residues" evidence="2">
    <location>
        <begin position="181"/>
        <end position="204"/>
    </location>
</feature>
<dbReference type="InterPro" id="IPR006665">
    <property type="entry name" value="OmpA-like"/>
</dbReference>
<accession>A0A1M6DFM2</accession>
<evidence type="ECO:0000313" key="5">
    <source>
        <dbReference type="EMBL" id="SHI72134.1"/>
    </source>
</evidence>
<dbReference type="OrthoDB" id="7282006at2"/>
<sequence>MSPLRAAALLLAFSTGTALAQAPGRPAPPFNCVGAEELEDDVFAIPFAAGRDRLTDAARSNLDAAIALLKREPDRNACILGHAQREGGQQTSVQLAARRARAVREALRAAGLPESRLRSEARVAGFSRTTNNTVARSVSIVVMPVAAPRPEPVPPARQTTPPPPPATPPAGAPPRETTRPPAAPPAEAPPRETAPPPATPPAEPPPRETTRPPAAPPAEAPPRETTPPPAPPPAEAPPRETTRAPGEPPAREAPAEAPPARRPD</sequence>
<reference evidence="5 6" key="1">
    <citation type="submission" date="2016-11" db="EMBL/GenBank/DDBJ databases">
        <authorList>
            <person name="Jaros S."/>
            <person name="Januszkiewicz K."/>
            <person name="Wedrychowicz H."/>
        </authorList>
    </citation>
    <scope>NUCLEOTIDE SEQUENCE [LARGE SCALE GENOMIC DNA]</scope>
    <source>
        <strain evidence="5 6">DSM 14916</strain>
    </source>
</reference>
<name>A0A1M6DFM2_9PROT</name>
<feature type="domain" description="OmpA-like" evidence="4">
    <location>
        <begin position="34"/>
        <end position="146"/>
    </location>
</feature>
<evidence type="ECO:0000259" key="4">
    <source>
        <dbReference type="PROSITE" id="PS51123"/>
    </source>
</evidence>
<evidence type="ECO:0000313" key="6">
    <source>
        <dbReference type="Proteomes" id="UP000184387"/>
    </source>
</evidence>
<dbReference type="SUPFAM" id="SSF103088">
    <property type="entry name" value="OmpA-like"/>
    <property type="match status" value="1"/>
</dbReference>
<protein>
    <submittedName>
        <fullName evidence="5">OmpA family protein</fullName>
    </submittedName>
</protein>
<feature type="compositionally biased region" description="Pro residues" evidence="2">
    <location>
        <begin position="213"/>
        <end position="236"/>
    </location>
</feature>
<dbReference type="RefSeq" id="WP_073131994.1">
    <property type="nucleotide sequence ID" value="NZ_FQZF01000004.1"/>
</dbReference>
<dbReference type="GO" id="GO:0016020">
    <property type="term" value="C:membrane"/>
    <property type="evidence" value="ECO:0007669"/>
    <property type="project" value="UniProtKB-UniRule"/>
</dbReference>
<dbReference type="PROSITE" id="PS51123">
    <property type="entry name" value="OMPA_2"/>
    <property type="match status" value="1"/>
</dbReference>
<organism evidence="5 6">
    <name type="scientific">Muricoccus roseus</name>
    <dbReference type="NCBI Taxonomy" id="198092"/>
    <lineage>
        <taxon>Bacteria</taxon>
        <taxon>Pseudomonadati</taxon>
        <taxon>Pseudomonadota</taxon>
        <taxon>Alphaproteobacteria</taxon>
        <taxon>Acetobacterales</taxon>
        <taxon>Roseomonadaceae</taxon>
        <taxon>Muricoccus</taxon>
    </lineage>
</organism>
<dbReference type="STRING" id="198092.SAMN02745194_00935"/>
<dbReference type="EMBL" id="FQZF01000004">
    <property type="protein sequence ID" value="SHI72134.1"/>
    <property type="molecule type" value="Genomic_DNA"/>
</dbReference>